<dbReference type="Pfam" id="PF13847">
    <property type="entry name" value="Methyltransf_31"/>
    <property type="match status" value="1"/>
</dbReference>
<dbReference type="InterPro" id="IPR029063">
    <property type="entry name" value="SAM-dependent_MTases_sf"/>
</dbReference>
<dbReference type="InterPro" id="IPR025714">
    <property type="entry name" value="Methyltranfer_dom"/>
</dbReference>
<reference evidence="2 3" key="1">
    <citation type="journal article" date="2016" name="Nat. Commun.">
        <title>Thousands of microbial genomes shed light on interconnected biogeochemical processes in an aquifer system.</title>
        <authorList>
            <person name="Anantharaman K."/>
            <person name="Brown C.T."/>
            <person name="Hug L.A."/>
            <person name="Sharon I."/>
            <person name="Castelle C.J."/>
            <person name="Probst A.J."/>
            <person name="Thomas B.C."/>
            <person name="Singh A."/>
            <person name="Wilkins M.J."/>
            <person name="Karaoz U."/>
            <person name="Brodie E.L."/>
            <person name="Williams K.H."/>
            <person name="Hubbard S.S."/>
            <person name="Banfield J.F."/>
        </authorList>
    </citation>
    <scope>NUCLEOTIDE SEQUENCE [LARGE SCALE GENOMIC DNA]</scope>
</reference>
<sequence length="179" mass="19649">MFSAPEKNIKELSISENQIIADFGAGAGAYTIAAAKALNGTGKVYAIDVQKDLLTRLENSCKENHVGNVSFIWGDLERPGGTKLRDQSCDAVIISNVLFQSADKKAVLSEARRVLRHGGLLLLVDWTASFNNMGPTPEQVFPEMEARTLVESLNFTLDRAINAGNFHYGFVFKKGLYHD</sequence>
<evidence type="ECO:0000259" key="1">
    <source>
        <dbReference type="Pfam" id="PF13847"/>
    </source>
</evidence>
<proteinExistence type="predicted"/>
<dbReference type="SUPFAM" id="SSF53335">
    <property type="entry name" value="S-adenosyl-L-methionine-dependent methyltransferases"/>
    <property type="match status" value="1"/>
</dbReference>
<gene>
    <name evidence="2" type="ORF">A2494_00845</name>
</gene>
<dbReference type="PANTHER" id="PTHR43591">
    <property type="entry name" value="METHYLTRANSFERASE"/>
    <property type="match status" value="1"/>
</dbReference>
<comment type="caution">
    <text evidence="2">The sequence shown here is derived from an EMBL/GenBank/DDBJ whole genome shotgun (WGS) entry which is preliminary data.</text>
</comment>
<dbReference type="EMBL" id="MHLU01000014">
    <property type="protein sequence ID" value="OGZ20474.1"/>
    <property type="molecule type" value="Genomic_DNA"/>
</dbReference>
<dbReference type="Gene3D" id="3.40.50.150">
    <property type="entry name" value="Vaccinia Virus protein VP39"/>
    <property type="match status" value="1"/>
</dbReference>
<dbReference type="AlphaFoldDB" id="A0A1G2E3N5"/>
<dbReference type="CDD" id="cd02440">
    <property type="entry name" value="AdoMet_MTases"/>
    <property type="match status" value="1"/>
</dbReference>
<accession>A0A1G2E3N5</accession>
<dbReference type="Proteomes" id="UP000178106">
    <property type="component" value="Unassembled WGS sequence"/>
</dbReference>
<organism evidence="2 3">
    <name type="scientific">Candidatus Lloydbacteria bacterium RIFOXYC12_FULL_46_25</name>
    <dbReference type="NCBI Taxonomy" id="1798670"/>
    <lineage>
        <taxon>Bacteria</taxon>
        <taxon>Candidatus Lloydiibacteriota</taxon>
    </lineage>
</organism>
<evidence type="ECO:0000313" key="2">
    <source>
        <dbReference type="EMBL" id="OGZ20474.1"/>
    </source>
</evidence>
<protein>
    <recommendedName>
        <fullName evidence="1">Methyltransferase domain-containing protein</fullName>
    </recommendedName>
</protein>
<evidence type="ECO:0000313" key="3">
    <source>
        <dbReference type="Proteomes" id="UP000178106"/>
    </source>
</evidence>
<feature type="domain" description="Methyltransferase" evidence="1">
    <location>
        <begin position="16"/>
        <end position="127"/>
    </location>
</feature>
<name>A0A1G2E3N5_9BACT</name>
<dbReference type="GO" id="GO:0008168">
    <property type="term" value="F:methyltransferase activity"/>
    <property type="evidence" value="ECO:0007669"/>
    <property type="project" value="TreeGrafter"/>
</dbReference>
<dbReference type="PANTHER" id="PTHR43591:SF24">
    <property type="entry name" value="2-METHOXY-6-POLYPRENYL-1,4-BENZOQUINOL METHYLASE, MITOCHONDRIAL"/>
    <property type="match status" value="1"/>
</dbReference>